<evidence type="ECO:0000256" key="8">
    <source>
        <dbReference type="RuleBase" id="RU366063"/>
    </source>
</evidence>
<evidence type="ECO:0000313" key="11">
    <source>
        <dbReference type="EMBL" id="KAF9333761.1"/>
    </source>
</evidence>
<gene>
    <name evidence="11" type="primary">COQ9</name>
    <name evidence="11" type="ORF">BG006_003209</name>
</gene>
<keyword evidence="12" id="KW-1185">Reference proteome</keyword>
<dbReference type="Proteomes" id="UP000696485">
    <property type="component" value="Unassembled WGS sequence"/>
</dbReference>
<dbReference type="PANTHER" id="PTHR21427:SF19">
    <property type="entry name" value="UBIQUINONE BIOSYNTHESIS PROTEIN COQ9, MITOCHONDRIAL"/>
    <property type="match status" value="1"/>
</dbReference>
<evidence type="ECO:0000313" key="12">
    <source>
        <dbReference type="Proteomes" id="UP000696485"/>
    </source>
</evidence>
<evidence type="ECO:0000256" key="3">
    <source>
        <dbReference type="ARBA" id="ARBA00010766"/>
    </source>
</evidence>
<feature type="domain" description="COQ9 C-terminal" evidence="10">
    <location>
        <begin position="174"/>
        <end position="243"/>
    </location>
</feature>
<proteinExistence type="inferred from homology"/>
<keyword evidence="5" id="KW-0809">Transit peptide</keyword>
<dbReference type="NCBIfam" id="TIGR02396">
    <property type="entry name" value="diverge_rpsU"/>
    <property type="match status" value="1"/>
</dbReference>
<dbReference type="GO" id="GO:0006744">
    <property type="term" value="P:ubiquinone biosynthetic process"/>
    <property type="evidence" value="ECO:0007669"/>
    <property type="project" value="UniProtKB-UniRule"/>
</dbReference>
<evidence type="ECO:0000256" key="6">
    <source>
        <dbReference type="ARBA" id="ARBA00023121"/>
    </source>
</evidence>
<keyword evidence="11" id="KW-0830">Ubiquinone</keyword>
<keyword evidence="7 8" id="KW-0496">Mitochondrion</keyword>
<name>A0A9P5SPY5_9FUNG</name>
<evidence type="ECO:0000256" key="4">
    <source>
        <dbReference type="ARBA" id="ARBA00022688"/>
    </source>
</evidence>
<dbReference type="PANTHER" id="PTHR21427">
    <property type="entry name" value="UBIQUINONE BIOSYNTHESIS PROTEIN COQ9, MITOCHONDRIAL"/>
    <property type="match status" value="1"/>
</dbReference>
<comment type="subcellular location">
    <subcellularLocation>
        <location evidence="1 8">Mitochondrion</location>
    </subcellularLocation>
</comment>
<protein>
    <recommendedName>
        <fullName evidence="8">Ubiquinone biosynthesis protein</fullName>
    </recommendedName>
</protein>
<comment type="function">
    <text evidence="8">Membrane-associated protein that warps the membrane surface to access and bind aromatic isoprenes with high specificity, including ubiquinone (CoQ) isoprene intermediates and presents them directly to Coq7, therefore facilitating the Coq7-mediated hydroxylase step. Participates in the biosynthesis of coenzyme Q, also named ubiquinone, an essential lipid-soluble electron transporter for aerobic cellular respiration.</text>
</comment>
<evidence type="ECO:0000256" key="9">
    <source>
        <dbReference type="SAM" id="MobiDB-lite"/>
    </source>
</evidence>
<evidence type="ECO:0000256" key="2">
    <source>
        <dbReference type="ARBA" id="ARBA00004749"/>
    </source>
</evidence>
<evidence type="ECO:0000256" key="1">
    <source>
        <dbReference type="ARBA" id="ARBA00004173"/>
    </source>
</evidence>
<feature type="compositionally biased region" description="Low complexity" evidence="9">
    <location>
        <begin position="44"/>
        <end position="67"/>
    </location>
</feature>
<feature type="region of interest" description="Disordered" evidence="9">
    <location>
        <begin position="42"/>
        <end position="67"/>
    </location>
</feature>
<evidence type="ECO:0000259" key="10">
    <source>
        <dbReference type="Pfam" id="PF08511"/>
    </source>
</evidence>
<dbReference type="EMBL" id="JAAAUY010000184">
    <property type="protein sequence ID" value="KAF9333761.1"/>
    <property type="molecule type" value="Genomic_DNA"/>
</dbReference>
<reference evidence="11" key="1">
    <citation type="journal article" date="2020" name="Fungal Divers.">
        <title>Resolving the Mortierellaceae phylogeny through synthesis of multi-gene phylogenetics and phylogenomics.</title>
        <authorList>
            <person name="Vandepol N."/>
            <person name="Liber J."/>
            <person name="Desiro A."/>
            <person name="Na H."/>
            <person name="Kennedy M."/>
            <person name="Barry K."/>
            <person name="Grigoriev I.V."/>
            <person name="Miller A.N."/>
            <person name="O'Donnell K."/>
            <person name="Stajich J.E."/>
            <person name="Bonito G."/>
        </authorList>
    </citation>
    <scope>NUCLEOTIDE SEQUENCE</scope>
    <source>
        <strain evidence="11">NVP1</strain>
    </source>
</reference>
<keyword evidence="4 8" id="KW-0831">Ubiquinone biosynthesis</keyword>
<dbReference type="Pfam" id="PF08511">
    <property type="entry name" value="COQ9"/>
    <property type="match status" value="1"/>
</dbReference>
<accession>A0A9P5SPY5</accession>
<dbReference type="AlphaFoldDB" id="A0A9P5SPY5"/>
<dbReference type="Gene3D" id="1.10.357.10">
    <property type="entry name" value="Tetracycline Repressor, domain 2"/>
    <property type="match status" value="1"/>
</dbReference>
<comment type="pathway">
    <text evidence="2 8">Cofactor biosynthesis; ubiquinone biosynthesis.</text>
</comment>
<dbReference type="InterPro" id="IPR013718">
    <property type="entry name" value="COQ9_C"/>
</dbReference>
<dbReference type="GO" id="GO:0005743">
    <property type="term" value="C:mitochondrial inner membrane"/>
    <property type="evidence" value="ECO:0007669"/>
    <property type="project" value="TreeGrafter"/>
</dbReference>
<comment type="caution">
    <text evidence="11">The sequence shown here is derived from an EMBL/GenBank/DDBJ whole genome shotgun (WGS) entry which is preliminary data.</text>
</comment>
<dbReference type="InterPro" id="IPR012762">
    <property type="entry name" value="Ubiq_biosynth_COQ9"/>
</dbReference>
<keyword evidence="6 8" id="KW-0446">Lipid-binding</keyword>
<sequence length="272" mass="29865">MSILQRTLIRQGASALSRQSFHFTKRLTHPIAARTFTTSITVRSESQSSAPETSSTSTTSTTEPAKTPEAILKTALTLVPQYGWTTTSIAKAAESMGYPSIIHGMFPNGGADLIEYFLQDCLNKLPLELEGRMEGLSTTEKVRLGVLTRLGMIAPYVDRWPEALAIMGQPSNVAMSLGHLAKIVDEIWYLAGDKSADMNWYTKRASLMGVYTTTELYMTTDKTPNFQATQKFLDRRFEDAATLGKASSEVLQLAEFGAKSVLGLIASKGYRM</sequence>
<evidence type="ECO:0000256" key="5">
    <source>
        <dbReference type="ARBA" id="ARBA00022946"/>
    </source>
</evidence>
<comment type="similarity">
    <text evidence="3 8">Belongs to the COQ9 family.</text>
</comment>
<evidence type="ECO:0000256" key="7">
    <source>
        <dbReference type="ARBA" id="ARBA00023128"/>
    </source>
</evidence>
<organism evidence="11 12">
    <name type="scientific">Podila minutissima</name>
    <dbReference type="NCBI Taxonomy" id="64525"/>
    <lineage>
        <taxon>Eukaryota</taxon>
        <taxon>Fungi</taxon>
        <taxon>Fungi incertae sedis</taxon>
        <taxon>Mucoromycota</taxon>
        <taxon>Mortierellomycotina</taxon>
        <taxon>Mortierellomycetes</taxon>
        <taxon>Mortierellales</taxon>
        <taxon>Mortierellaceae</taxon>
        <taxon>Podila</taxon>
    </lineage>
</organism>
<dbReference type="FunFam" id="1.10.357.10:FF:000004">
    <property type="entry name" value="Ubiquinone biosynthesis protein COQ9, mitochondrial"/>
    <property type="match status" value="1"/>
</dbReference>
<dbReference type="GO" id="GO:0008289">
    <property type="term" value="F:lipid binding"/>
    <property type="evidence" value="ECO:0007669"/>
    <property type="project" value="UniProtKB-UniRule"/>
</dbReference>